<accession>A0A8S5SRN0</accession>
<dbReference type="EMBL" id="BK032650">
    <property type="protein sequence ID" value="DAF53234.1"/>
    <property type="molecule type" value="Genomic_DNA"/>
</dbReference>
<proteinExistence type="predicted"/>
<name>A0A8S5SRN0_9CAUD</name>
<organism evidence="1">
    <name type="scientific">Siphoviridae sp. cto3L1</name>
    <dbReference type="NCBI Taxonomy" id="2827942"/>
    <lineage>
        <taxon>Viruses</taxon>
        <taxon>Duplodnaviria</taxon>
        <taxon>Heunggongvirae</taxon>
        <taxon>Uroviricota</taxon>
        <taxon>Caudoviricetes</taxon>
    </lineage>
</organism>
<dbReference type="Pfam" id="PF05133">
    <property type="entry name" value="SPP1_portal"/>
    <property type="match status" value="1"/>
</dbReference>
<dbReference type="InterPro" id="IPR021145">
    <property type="entry name" value="Portal_protein_SPP1_Gp6-like"/>
</dbReference>
<reference evidence="1" key="1">
    <citation type="journal article" date="2021" name="Proc. Natl. Acad. Sci. U.S.A.">
        <title>A Catalog of Tens of Thousands of Viruses from Human Metagenomes Reveals Hidden Associations with Chronic Diseases.</title>
        <authorList>
            <person name="Tisza M.J."/>
            <person name="Buck C.B."/>
        </authorList>
    </citation>
    <scope>NUCLEOTIDE SEQUENCE</scope>
    <source>
        <strain evidence="1">Cto3L1</strain>
    </source>
</reference>
<sequence>MNFAKRCCADDANLCEIISVSPEKEETAQQFINEFLENNNFNVRYREQLEKTSATGTVGAYIYLQNAEYIKGNNDIVEIRGGEIRINYCDADCIIPLTVENKLVTECAFSATNIVKGEERTTLAIFTKNRVGTKFLYKADTIVFDEFGRRLDSESSSLQLGDVKPFSVMMNAEVNNIENMEGYGLPKIYNSIPLFKAVDLCYNILYGDLDKGQKLVFLNELLACIQKDEDGKPYLTAQQKELFILLGDSSGKLPEEKTLVQEYNPEIRVDQITKAFELVLSLLSMEFGYGSKKYTFENGQIKTATEYIGTKQDAMQELNKQRKQATDYIEDIIHAAMWFSNQFSGTNYNLKEVLSIEFDDSYVEDKQAKLEAMRADALSFPEVPILKVWYLMEKYNIPEDEAKKYMQYTNEPIDDVDD</sequence>
<protein>
    <submittedName>
        <fullName evidence="1">Portal protein</fullName>
    </submittedName>
</protein>
<evidence type="ECO:0000313" key="1">
    <source>
        <dbReference type="EMBL" id="DAF53234.1"/>
    </source>
</evidence>